<sequence>MFNFMIDKFICNFSDNLKRRFTITTLLFFVCIPIIPMNSFAEETNETNEIKEIKEIKIGFVNTDRILKESNPAKASQKKIEIEFKKRDEELQKLSLSLRSQIEKFDKESLVISENDKIHLQRNLNNLDVDLQRKRREFQEDFNRRRNEEFSSIISIVNDSIKNIAEQDNFDLILQDAIAVNPRIDITDQVIRALNK</sequence>
<keyword evidence="2" id="KW-0732">Signal</keyword>
<dbReference type="SUPFAM" id="SSF111384">
    <property type="entry name" value="OmpH-like"/>
    <property type="match status" value="1"/>
</dbReference>
<dbReference type="PANTHER" id="PTHR35089:SF1">
    <property type="entry name" value="CHAPERONE PROTEIN SKP"/>
    <property type="match status" value="1"/>
</dbReference>
<protein>
    <submittedName>
        <fullName evidence="3">Outer membrane protein</fullName>
    </submittedName>
</protein>
<dbReference type="Pfam" id="PF03938">
    <property type="entry name" value="OmpH"/>
    <property type="match status" value="1"/>
</dbReference>
<evidence type="ECO:0000256" key="2">
    <source>
        <dbReference type="ARBA" id="ARBA00022729"/>
    </source>
</evidence>
<comment type="similarity">
    <text evidence="1">Belongs to the Skp family.</text>
</comment>
<proteinExistence type="inferred from homology"/>
<dbReference type="GO" id="GO:0005829">
    <property type="term" value="C:cytosol"/>
    <property type="evidence" value="ECO:0007669"/>
    <property type="project" value="TreeGrafter"/>
</dbReference>
<dbReference type="SMART" id="SM00935">
    <property type="entry name" value="OmpH"/>
    <property type="match status" value="1"/>
</dbReference>
<evidence type="ECO:0000313" key="3">
    <source>
        <dbReference type="EMBL" id="AGF49758.1"/>
    </source>
</evidence>
<dbReference type="InterPro" id="IPR024930">
    <property type="entry name" value="Skp_dom_sf"/>
</dbReference>
<dbReference type="GO" id="GO:0050821">
    <property type="term" value="P:protein stabilization"/>
    <property type="evidence" value="ECO:0007669"/>
    <property type="project" value="TreeGrafter"/>
</dbReference>
<name>M1LBF5_9PROT</name>
<dbReference type="PATRIC" id="fig|1208922.3.peg.312"/>
<dbReference type="KEGG" id="kbt:BCUE_0565"/>
<reference evidence="3 4" key="1">
    <citation type="journal article" date="2013" name="Genome Biol. Evol.">
        <title>Genome evolution and phylogenomic analysis of candidatus kinetoplastibacterium, the betaproteobacterial endosymbionts of strigomonas and angomonas.</title>
        <authorList>
            <person name="Alves J.M."/>
            <person name="Serrano M.G."/>
            <person name="Maia da Silva F."/>
            <person name="Voegtly L.J."/>
            <person name="Matveyev A.V."/>
            <person name="Teixeira M.M."/>
            <person name="Camargo E.P."/>
            <person name="Buck G.A."/>
        </authorList>
    </citation>
    <scope>NUCLEOTIDE SEQUENCE [LARGE SCALE GENOMIC DNA]</scope>
    <source>
        <strain evidence="3 4">TCC012E</strain>
    </source>
</reference>
<dbReference type="RefSeq" id="WP_015390013.1">
    <property type="nucleotide sequence ID" value="NC_020285.1"/>
</dbReference>
<evidence type="ECO:0000313" key="4">
    <source>
        <dbReference type="Proteomes" id="UP000011563"/>
    </source>
</evidence>
<dbReference type="GO" id="GO:0051082">
    <property type="term" value="F:unfolded protein binding"/>
    <property type="evidence" value="ECO:0007669"/>
    <property type="project" value="InterPro"/>
</dbReference>
<dbReference type="Gene3D" id="3.30.910.20">
    <property type="entry name" value="Skp domain"/>
    <property type="match status" value="1"/>
</dbReference>
<accession>M1LBF5</accession>
<dbReference type="HOGENOM" id="CLU_101388_1_0_4"/>
<dbReference type="InterPro" id="IPR005632">
    <property type="entry name" value="Chaperone_Skp"/>
</dbReference>
<keyword evidence="4" id="KW-1185">Reference proteome</keyword>
<organism evidence="3 4">
    <name type="scientific">Candidatus Kinetoplastidibacterium blastocrithidiae TCC012E</name>
    <dbReference type="NCBI Taxonomy" id="1208922"/>
    <lineage>
        <taxon>Bacteria</taxon>
        <taxon>Pseudomonadati</taxon>
        <taxon>Pseudomonadota</taxon>
        <taxon>Betaproteobacteria</taxon>
        <taxon>Candidatus Kinetoplastidibacterium</taxon>
    </lineage>
</organism>
<dbReference type="EMBL" id="CP003807">
    <property type="protein sequence ID" value="AGF49758.1"/>
    <property type="molecule type" value="Genomic_DNA"/>
</dbReference>
<gene>
    <name evidence="3" type="ORF">BCUE_0565</name>
</gene>
<evidence type="ECO:0000256" key="1">
    <source>
        <dbReference type="ARBA" id="ARBA00009091"/>
    </source>
</evidence>
<dbReference type="PANTHER" id="PTHR35089">
    <property type="entry name" value="CHAPERONE PROTEIN SKP"/>
    <property type="match status" value="1"/>
</dbReference>
<dbReference type="Proteomes" id="UP000011563">
    <property type="component" value="Chromosome"/>
</dbReference>
<dbReference type="AlphaFoldDB" id="M1LBF5"/>